<dbReference type="STRING" id="1227498.C492_09000"/>
<keyword evidence="2" id="KW-1185">Reference proteome</keyword>
<evidence type="ECO:0000313" key="1">
    <source>
        <dbReference type="EMBL" id="ELY61831.1"/>
    </source>
</evidence>
<name>L9XK70_9EURY</name>
<protein>
    <recommendedName>
        <fullName evidence="3">DUF35 domain-containing protein</fullName>
    </recommendedName>
</protein>
<organism evidence="1 2">
    <name type="scientific">Natronococcus jeotgali DSM 18795</name>
    <dbReference type="NCBI Taxonomy" id="1227498"/>
    <lineage>
        <taxon>Archaea</taxon>
        <taxon>Methanobacteriati</taxon>
        <taxon>Methanobacteriota</taxon>
        <taxon>Stenosarchaea group</taxon>
        <taxon>Halobacteria</taxon>
        <taxon>Halobacteriales</taxon>
        <taxon>Natrialbaceae</taxon>
        <taxon>Natronococcus</taxon>
    </lineage>
</organism>
<proteinExistence type="predicted"/>
<dbReference type="AlphaFoldDB" id="L9XK70"/>
<accession>L9XK70</accession>
<sequence length="52" mass="6135">MGSLKLFRKKARWKREANKTTLYECRNCGQKFATDVDKCSNCESVEIAHYEF</sequence>
<dbReference type="EMBL" id="AOIA01000080">
    <property type="protein sequence ID" value="ELY61831.1"/>
    <property type="molecule type" value="Genomic_DNA"/>
</dbReference>
<comment type="caution">
    <text evidence="1">The sequence shown here is derived from an EMBL/GenBank/DDBJ whole genome shotgun (WGS) entry which is preliminary data.</text>
</comment>
<evidence type="ECO:0000313" key="2">
    <source>
        <dbReference type="Proteomes" id="UP000011531"/>
    </source>
</evidence>
<evidence type="ECO:0008006" key="3">
    <source>
        <dbReference type="Google" id="ProtNLM"/>
    </source>
</evidence>
<gene>
    <name evidence="1" type="ORF">C492_09000</name>
</gene>
<reference evidence="1 2" key="1">
    <citation type="journal article" date="2014" name="PLoS Genet.">
        <title>Phylogenetically driven sequencing of extremely halophilic archaea reveals strategies for static and dynamic osmo-response.</title>
        <authorList>
            <person name="Becker E.A."/>
            <person name="Seitzer P.M."/>
            <person name="Tritt A."/>
            <person name="Larsen D."/>
            <person name="Krusor M."/>
            <person name="Yao A.I."/>
            <person name="Wu D."/>
            <person name="Madern D."/>
            <person name="Eisen J.A."/>
            <person name="Darling A.E."/>
            <person name="Facciotti M.T."/>
        </authorList>
    </citation>
    <scope>NUCLEOTIDE SEQUENCE [LARGE SCALE GENOMIC DNA]</scope>
    <source>
        <strain evidence="1 2">DSM 18795</strain>
    </source>
</reference>
<dbReference type="Proteomes" id="UP000011531">
    <property type="component" value="Unassembled WGS sequence"/>
</dbReference>